<dbReference type="Gene3D" id="3.40.50.620">
    <property type="entry name" value="HUPs"/>
    <property type="match status" value="1"/>
</dbReference>
<dbReference type="RefSeq" id="WP_188417130.1">
    <property type="nucleotide sequence ID" value="NZ_BMDO01000006.1"/>
</dbReference>
<proteinExistence type="inferred from homology"/>
<dbReference type="InterPro" id="IPR006016">
    <property type="entry name" value="UspA"/>
</dbReference>
<organism evidence="3 4">
    <name type="scientific">Mucilaginibacter galii</name>
    <dbReference type="NCBI Taxonomy" id="2005073"/>
    <lineage>
        <taxon>Bacteria</taxon>
        <taxon>Pseudomonadati</taxon>
        <taxon>Bacteroidota</taxon>
        <taxon>Sphingobacteriia</taxon>
        <taxon>Sphingobacteriales</taxon>
        <taxon>Sphingobacteriaceae</taxon>
        <taxon>Mucilaginibacter</taxon>
    </lineage>
</organism>
<gene>
    <name evidence="3" type="ORF">GCM10011425_24490</name>
</gene>
<accession>A0A917JAV5</accession>
<dbReference type="EMBL" id="BMDO01000006">
    <property type="protein sequence ID" value="GGI51237.1"/>
    <property type="molecule type" value="Genomic_DNA"/>
</dbReference>
<protein>
    <submittedName>
        <fullName evidence="3">Universal stress protein UspA</fullName>
    </submittedName>
</protein>
<dbReference type="InterPro" id="IPR006015">
    <property type="entry name" value="Universal_stress_UspA"/>
</dbReference>
<sequence>MDITRILIGIDDSKYADHAAQYGFDLARKLNASVGIVSIVEPIPAAVTPINDTGFGMPFEGAADINSVELMETQNQAADSLLNRIIAKYGTDMEVTQYTDYGSSADGIINCSATFGANLIIIGTHKRSGFDRLLMGSVAEDVVRHADVPVMVVPLKEEE</sequence>
<keyword evidence="4" id="KW-1185">Reference proteome</keyword>
<comment type="similarity">
    <text evidence="1">Belongs to the universal stress protein A family.</text>
</comment>
<dbReference type="CDD" id="cd00293">
    <property type="entry name" value="USP-like"/>
    <property type="match status" value="1"/>
</dbReference>
<evidence type="ECO:0000256" key="1">
    <source>
        <dbReference type="ARBA" id="ARBA00008791"/>
    </source>
</evidence>
<evidence type="ECO:0000313" key="4">
    <source>
        <dbReference type="Proteomes" id="UP000662074"/>
    </source>
</evidence>
<evidence type="ECO:0000259" key="2">
    <source>
        <dbReference type="Pfam" id="PF00582"/>
    </source>
</evidence>
<feature type="domain" description="UspA" evidence="2">
    <location>
        <begin position="4"/>
        <end position="154"/>
    </location>
</feature>
<dbReference type="InterPro" id="IPR014729">
    <property type="entry name" value="Rossmann-like_a/b/a_fold"/>
</dbReference>
<dbReference type="PRINTS" id="PR01438">
    <property type="entry name" value="UNVRSLSTRESS"/>
</dbReference>
<reference evidence="3" key="2">
    <citation type="submission" date="2020-09" db="EMBL/GenBank/DDBJ databases">
        <authorList>
            <person name="Sun Q."/>
            <person name="Sedlacek I."/>
        </authorList>
    </citation>
    <scope>NUCLEOTIDE SEQUENCE</scope>
    <source>
        <strain evidence="3">CCM 8711</strain>
    </source>
</reference>
<dbReference type="PANTHER" id="PTHR46268:SF6">
    <property type="entry name" value="UNIVERSAL STRESS PROTEIN UP12"/>
    <property type="match status" value="1"/>
</dbReference>
<dbReference type="PANTHER" id="PTHR46268">
    <property type="entry name" value="STRESS RESPONSE PROTEIN NHAX"/>
    <property type="match status" value="1"/>
</dbReference>
<reference evidence="3" key="1">
    <citation type="journal article" date="2014" name="Int. J. Syst. Evol. Microbiol.">
        <title>Complete genome sequence of Corynebacterium casei LMG S-19264T (=DSM 44701T), isolated from a smear-ripened cheese.</title>
        <authorList>
            <consortium name="US DOE Joint Genome Institute (JGI-PGF)"/>
            <person name="Walter F."/>
            <person name="Albersmeier A."/>
            <person name="Kalinowski J."/>
            <person name="Ruckert C."/>
        </authorList>
    </citation>
    <scope>NUCLEOTIDE SEQUENCE</scope>
    <source>
        <strain evidence="3">CCM 8711</strain>
    </source>
</reference>
<name>A0A917JAV5_9SPHI</name>
<dbReference type="AlphaFoldDB" id="A0A917JAV5"/>
<evidence type="ECO:0000313" key="3">
    <source>
        <dbReference type="EMBL" id="GGI51237.1"/>
    </source>
</evidence>
<comment type="caution">
    <text evidence="3">The sequence shown here is derived from an EMBL/GenBank/DDBJ whole genome shotgun (WGS) entry which is preliminary data.</text>
</comment>
<dbReference type="Pfam" id="PF00582">
    <property type="entry name" value="Usp"/>
    <property type="match status" value="1"/>
</dbReference>
<dbReference type="Proteomes" id="UP000662074">
    <property type="component" value="Unassembled WGS sequence"/>
</dbReference>
<dbReference type="SUPFAM" id="SSF52402">
    <property type="entry name" value="Adenine nucleotide alpha hydrolases-like"/>
    <property type="match status" value="1"/>
</dbReference>